<gene>
    <name evidence="1" type="ORF">SGN30_27750</name>
</gene>
<reference evidence="1" key="1">
    <citation type="submission" date="2023-11" db="EMBL/GenBank/DDBJ databases">
        <title>Identification and selenium tolerance of Delftia acidovorans R3-25.</title>
        <authorList>
            <person name="Zhang S."/>
            <person name="Liu Y."/>
            <person name="Guo Y."/>
        </authorList>
    </citation>
    <scope>NUCLEOTIDE SEQUENCE</scope>
    <source>
        <strain evidence="1">R3-25</strain>
    </source>
</reference>
<dbReference type="RefSeq" id="WP_319076695.1">
    <property type="nucleotide sequence ID" value="NZ_JAWWMZ010000016.1"/>
</dbReference>
<protein>
    <submittedName>
        <fullName evidence="1">Uncharacterized protein</fullName>
    </submittedName>
</protein>
<comment type="caution">
    <text evidence="1">The sequence shown here is derived from an EMBL/GenBank/DDBJ whole genome shotgun (WGS) entry which is preliminary data.</text>
</comment>
<name>A0AAJ2R318_DELAC</name>
<dbReference type="Proteomes" id="UP001287445">
    <property type="component" value="Unassembled WGS sequence"/>
</dbReference>
<proteinExistence type="predicted"/>
<evidence type="ECO:0000313" key="1">
    <source>
        <dbReference type="EMBL" id="MDX4957229.1"/>
    </source>
</evidence>
<dbReference type="EMBL" id="JAWWMZ010000016">
    <property type="protein sequence ID" value="MDX4957229.1"/>
    <property type="molecule type" value="Genomic_DNA"/>
</dbReference>
<sequence length="563" mass="57899">MTVETALYPTQLNPSWPLSTDMVSEGDDHIRLLKTVDKTTWPNVAGVVSASNIELSYAAGVTSPIQGQINGKGSISGQTWSGTHIFGGATFVSNLPQGTNNTGAANTAFVQNEWATRLPNYTIPITASSVELNRVAGVTSPIQTQLDGKSTRTGDTYTGTHNYTGATVSVQTYAPGSSGSAAASLDFVNSAAFSAALPAQTGNAGKVITTNGSAASWTNSITGPLTVRAHLMAEGEGSTDGAEIDVSSRGYASGPVMHGYRANGSKASPTAANNGDLLYGIGSRPYDGTQWSDHSTAAFHWLARENITPTAQGTTLRAVITPLGSAMSARQTAFDLEIDSASEGARFRVKAASTLKQRFYFQGFPADGANTSLGVLPSGAGGNSQLNVFNAFDPTDSAYIALRASPISLDLLSGATGAGTNLPFNLLTASTVRLSMDANGLGKLQNSTGFGYGTGSGGTVTQTISKTTAVTINKPSGAITTHNANLNANTVVAFQVNNSVVETSDVIAVSLTNSGGSVDGQNYNVWTVNAASGSFYICVKNISAGVLGQALTINFVVHKASQS</sequence>
<accession>A0AAJ2R318</accession>
<dbReference type="AlphaFoldDB" id="A0AAJ2R318"/>
<organism evidence="1 2">
    <name type="scientific">Delftia acidovorans</name>
    <name type="common">Pseudomonas acidovorans</name>
    <name type="synonym">Comamonas acidovorans</name>
    <dbReference type="NCBI Taxonomy" id="80866"/>
    <lineage>
        <taxon>Bacteria</taxon>
        <taxon>Pseudomonadati</taxon>
        <taxon>Pseudomonadota</taxon>
        <taxon>Betaproteobacteria</taxon>
        <taxon>Burkholderiales</taxon>
        <taxon>Comamonadaceae</taxon>
        <taxon>Delftia</taxon>
    </lineage>
</organism>
<evidence type="ECO:0000313" key="2">
    <source>
        <dbReference type="Proteomes" id="UP001287445"/>
    </source>
</evidence>